<keyword evidence="5" id="KW-0326">Glycosidase</keyword>
<evidence type="ECO:0000256" key="5">
    <source>
        <dbReference type="ARBA" id="ARBA00023295"/>
    </source>
</evidence>
<dbReference type="AlphaFoldDB" id="A0A3D1JDJ3"/>
<keyword evidence="7" id="KW-0812">Transmembrane</keyword>
<evidence type="ECO:0000256" key="2">
    <source>
        <dbReference type="ARBA" id="ARBA00005336"/>
    </source>
</evidence>
<protein>
    <recommendedName>
        <fullName evidence="3">beta-N-acetylhexosaminidase</fullName>
        <ecNumber evidence="3">3.2.1.52</ecNumber>
    </recommendedName>
</protein>
<dbReference type="InterPro" id="IPR017853">
    <property type="entry name" value="GH"/>
</dbReference>
<dbReference type="SUPFAM" id="SSF51445">
    <property type="entry name" value="(Trans)glycosidases"/>
    <property type="match status" value="1"/>
</dbReference>
<evidence type="ECO:0000259" key="8">
    <source>
        <dbReference type="Pfam" id="PF00933"/>
    </source>
</evidence>
<feature type="transmembrane region" description="Helical" evidence="7">
    <location>
        <begin position="904"/>
        <end position="926"/>
    </location>
</feature>
<dbReference type="EMBL" id="DPBP01000007">
    <property type="protein sequence ID" value="HCE16592.1"/>
    <property type="molecule type" value="Genomic_DNA"/>
</dbReference>
<reference evidence="9 10" key="1">
    <citation type="journal article" date="2018" name="Nat. Biotechnol.">
        <title>A standardized bacterial taxonomy based on genome phylogeny substantially revises the tree of life.</title>
        <authorList>
            <person name="Parks D.H."/>
            <person name="Chuvochina M."/>
            <person name="Waite D.W."/>
            <person name="Rinke C."/>
            <person name="Skarshewski A."/>
            <person name="Chaumeil P.A."/>
            <person name="Hugenholtz P."/>
        </authorList>
    </citation>
    <scope>NUCLEOTIDE SEQUENCE [LARGE SCALE GENOMIC DNA]</scope>
    <source>
        <strain evidence="9">UBA8781</strain>
    </source>
</reference>
<dbReference type="EC" id="3.2.1.52" evidence="3"/>
<dbReference type="Gene3D" id="3.40.50.1700">
    <property type="entry name" value="Glycoside hydrolase family 3 C-terminal domain"/>
    <property type="match status" value="1"/>
</dbReference>
<name>A0A3D1JDJ3_9CHLR</name>
<dbReference type="PANTHER" id="PTHR30480:SF13">
    <property type="entry name" value="BETA-HEXOSAMINIDASE"/>
    <property type="match status" value="1"/>
</dbReference>
<feature type="region of interest" description="Disordered" evidence="6">
    <location>
        <begin position="809"/>
        <end position="829"/>
    </location>
</feature>
<dbReference type="InterPro" id="IPR001764">
    <property type="entry name" value="Glyco_hydro_3_N"/>
</dbReference>
<evidence type="ECO:0000313" key="9">
    <source>
        <dbReference type="EMBL" id="HCE16592.1"/>
    </source>
</evidence>
<dbReference type="PANTHER" id="PTHR30480">
    <property type="entry name" value="BETA-HEXOSAMINIDASE-RELATED"/>
    <property type="match status" value="1"/>
</dbReference>
<gene>
    <name evidence="9" type="ORF">DEQ80_01905</name>
</gene>
<feature type="domain" description="Glycoside hydrolase family 3 N-terminal" evidence="8">
    <location>
        <begin position="56"/>
        <end position="435"/>
    </location>
</feature>
<dbReference type="InterPro" id="IPR036962">
    <property type="entry name" value="Glyco_hydro_3_N_sf"/>
</dbReference>
<accession>A0A3D1JDJ3</accession>
<comment type="similarity">
    <text evidence="2">Belongs to the glycosyl hydrolase 3 family.</text>
</comment>
<sequence>MAGFMKRSRLIRIYTVLTMLLMLGMIPMHASQGSVLPASANPQQKAQALLANMTPEERVGQLFLITFTGSKVGETTPVYELISRYHVGGVVLLRKNNNFSDQEDILQGTHQLISTLQQVKYETSRDAPDADPTAPVYIPLFIGISQEGDLYPNDQILSGLTPLPDLMSIGATWNKDLARRVGSVMGSELSALGFNFYLGPSLDVLDVMYIAGGENLGVRTFGGDPYWVSEMGKAYLAGLHEGSQNHMAVIAKHFPGQGGSDRPPEAEIATIRKTFEQLKLIDLAPFFAVTNVQNDPLAIADGLLLSHIRYQGLQRNIRQSTLPVSFDRSALNEILSLTELVPWRQRGGVLVSDNLGSPAIRKFFDPTGNRFDARLVARDAFLAGNDLLYVDDFISSGDEDMTTTLKRTLEFFAQKYREDPSFAQRVDASVERILTLKYKLYPEFDFQQVVPSDGALSSIGQSQQLTYEVASQAVTLISPDSEELPNVLPRPPQLNERIVFITDSVVARQCAACTDRPMIAVDALQSAVVRLYGPLSGGQVSRNYLTSYSFTDLWRYLNQLEEASPIENDLKLADWIVVGALDHSPDRPESQALKKLLSERSDLLRNKRVIVFAFNAPYYLDATDLSKITAYYALYSKAPAFILVAAQILFQEITPGGASPVSIPGVGYDLIRATSPNPDQVIPLMVDLPEAPPPSPEETSEPTPVPTFKVGDTISLKTGVIFDHNRHPVPDGTPVRFLFATGGESGLAQTVDTVTVGGVARASYRIERSGLLEISVNSDPALRSDKLQINISGAEAAAITAIVPTAVPTETVTPTPTETPVPTATPTPMPPLPPHPTLGDWVVAMAISLGGAALGYWLGTLLGGIRWGIRWSLCVLIGSLLAYNYLALHLPGSERVFSQGTQSMAVLFTLCGALLGGAVGWFWQWLAERSAHPAR</sequence>
<feature type="compositionally biased region" description="Pro residues" evidence="6">
    <location>
        <begin position="817"/>
        <end position="829"/>
    </location>
</feature>
<evidence type="ECO:0000256" key="7">
    <source>
        <dbReference type="SAM" id="Phobius"/>
    </source>
</evidence>
<dbReference type="Gene3D" id="3.20.20.300">
    <property type="entry name" value="Glycoside hydrolase, family 3, N-terminal domain"/>
    <property type="match status" value="1"/>
</dbReference>
<keyword evidence="4" id="KW-0378">Hydrolase</keyword>
<dbReference type="GO" id="GO:0009254">
    <property type="term" value="P:peptidoglycan turnover"/>
    <property type="evidence" value="ECO:0007669"/>
    <property type="project" value="TreeGrafter"/>
</dbReference>
<dbReference type="InterPro" id="IPR050226">
    <property type="entry name" value="NagZ_Beta-hexosaminidase"/>
</dbReference>
<dbReference type="GO" id="GO:0005975">
    <property type="term" value="P:carbohydrate metabolic process"/>
    <property type="evidence" value="ECO:0007669"/>
    <property type="project" value="InterPro"/>
</dbReference>
<keyword evidence="7" id="KW-0472">Membrane</keyword>
<comment type="catalytic activity">
    <reaction evidence="1">
        <text>Hydrolysis of terminal non-reducing N-acetyl-D-hexosamine residues in N-acetyl-beta-D-hexosaminides.</text>
        <dbReference type="EC" id="3.2.1.52"/>
    </reaction>
</comment>
<evidence type="ECO:0000313" key="10">
    <source>
        <dbReference type="Proteomes" id="UP000264141"/>
    </source>
</evidence>
<dbReference type="Pfam" id="PF00933">
    <property type="entry name" value="Glyco_hydro_3"/>
    <property type="match status" value="1"/>
</dbReference>
<dbReference type="STRING" id="229919.GCA_001050195_02008"/>
<evidence type="ECO:0000256" key="6">
    <source>
        <dbReference type="SAM" id="MobiDB-lite"/>
    </source>
</evidence>
<dbReference type="GO" id="GO:0004563">
    <property type="term" value="F:beta-N-acetylhexosaminidase activity"/>
    <property type="evidence" value="ECO:0007669"/>
    <property type="project" value="UniProtKB-EC"/>
</dbReference>
<evidence type="ECO:0000256" key="3">
    <source>
        <dbReference type="ARBA" id="ARBA00012663"/>
    </source>
</evidence>
<proteinExistence type="inferred from homology"/>
<keyword evidence="7" id="KW-1133">Transmembrane helix</keyword>
<comment type="caution">
    <text evidence="9">The sequence shown here is derived from an EMBL/GenBank/DDBJ whole genome shotgun (WGS) entry which is preliminary data.</text>
</comment>
<dbReference type="Proteomes" id="UP000264141">
    <property type="component" value="Unassembled WGS sequence"/>
</dbReference>
<organism evidence="9 10">
    <name type="scientific">Anaerolinea thermolimosa</name>
    <dbReference type="NCBI Taxonomy" id="229919"/>
    <lineage>
        <taxon>Bacteria</taxon>
        <taxon>Bacillati</taxon>
        <taxon>Chloroflexota</taxon>
        <taxon>Anaerolineae</taxon>
        <taxon>Anaerolineales</taxon>
        <taxon>Anaerolineaceae</taxon>
        <taxon>Anaerolinea</taxon>
    </lineage>
</organism>
<dbReference type="InterPro" id="IPR036881">
    <property type="entry name" value="Glyco_hydro_3_C_sf"/>
</dbReference>
<feature type="transmembrane region" description="Helical" evidence="7">
    <location>
        <begin position="871"/>
        <end position="892"/>
    </location>
</feature>
<evidence type="ECO:0000256" key="1">
    <source>
        <dbReference type="ARBA" id="ARBA00001231"/>
    </source>
</evidence>
<feature type="transmembrane region" description="Helical" evidence="7">
    <location>
        <begin position="841"/>
        <end position="859"/>
    </location>
</feature>
<evidence type="ECO:0000256" key="4">
    <source>
        <dbReference type="ARBA" id="ARBA00022801"/>
    </source>
</evidence>